<comment type="caution">
    <text evidence="3">The sequence shown here is derived from an EMBL/GenBank/DDBJ whole genome shotgun (WGS) entry which is preliminary data.</text>
</comment>
<reference evidence="3 4" key="1">
    <citation type="submission" date="2019-03" db="EMBL/GenBank/DDBJ databases">
        <title>Genomic Encyclopedia of Type Strains, Phase IV (KMG-IV): sequencing the most valuable type-strain genomes for metagenomic binning, comparative biology and taxonomic classification.</title>
        <authorList>
            <person name="Goeker M."/>
        </authorList>
    </citation>
    <scope>NUCLEOTIDE SEQUENCE [LARGE SCALE GENOMIC DNA]</scope>
    <source>
        <strain evidence="3 4">DSM 17974</strain>
    </source>
</reference>
<keyword evidence="2" id="KW-0648">Protein biosynthesis</keyword>
<comment type="cofactor">
    <cofactor evidence="2">
        <name>Fe(2+)</name>
        <dbReference type="ChEBI" id="CHEBI:29033"/>
    </cofactor>
    <text evidence="2">Binds 1 Fe(2+) ion.</text>
</comment>
<keyword evidence="2" id="KW-0408">Iron</keyword>
<keyword evidence="2" id="KW-0378">Hydrolase</keyword>
<keyword evidence="2" id="KW-0479">Metal-binding</keyword>
<feature type="binding site" evidence="2">
    <location>
        <position position="134"/>
    </location>
    <ligand>
        <name>Fe cation</name>
        <dbReference type="ChEBI" id="CHEBI:24875"/>
    </ligand>
</feature>
<dbReference type="GO" id="GO:0042586">
    <property type="term" value="F:peptide deformylase activity"/>
    <property type="evidence" value="ECO:0007669"/>
    <property type="project" value="UniProtKB-UniRule"/>
</dbReference>
<comment type="similarity">
    <text evidence="1 2">Belongs to the polypeptide deformylase family.</text>
</comment>
<feature type="active site" evidence="2">
    <location>
        <position position="131"/>
    </location>
</feature>
<dbReference type="PANTHER" id="PTHR10458:SF22">
    <property type="entry name" value="PEPTIDE DEFORMYLASE"/>
    <property type="match status" value="1"/>
</dbReference>
<dbReference type="NCBIfam" id="TIGR00079">
    <property type="entry name" value="pept_deformyl"/>
    <property type="match status" value="1"/>
</dbReference>
<dbReference type="PRINTS" id="PR01576">
    <property type="entry name" value="PDEFORMYLASE"/>
</dbReference>
<organism evidence="3 4">
    <name type="scientific">Alicyclobacillus sacchari</name>
    <dbReference type="NCBI Taxonomy" id="392010"/>
    <lineage>
        <taxon>Bacteria</taxon>
        <taxon>Bacillati</taxon>
        <taxon>Bacillota</taxon>
        <taxon>Bacilli</taxon>
        <taxon>Bacillales</taxon>
        <taxon>Alicyclobacillaceae</taxon>
        <taxon>Alicyclobacillus</taxon>
    </lineage>
</organism>
<dbReference type="GO" id="GO:0046872">
    <property type="term" value="F:metal ion binding"/>
    <property type="evidence" value="ECO:0007669"/>
    <property type="project" value="UniProtKB-KW"/>
</dbReference>
<evidence type="ECO:0000313" key="4">
    <source>
        <dbReference type="Proteomes" id="UP000294581"/>
    </source>
</evidence>
<dbReference type="InterPro" id="IPR023635">
    <property type="entry name" value="Peptide_deformylase"/>
</dbReference>
<evidence type="ECO:0000256" key="2">
    <source>
        <dbReference type="HAMAP-Rule" id="MF_00163"/>
    </source>
</evidence>
<comment type="function">
    <text evidence="2">Removes the formyl group from the N-terminal Met of newly synthesized proteins. Requires at least a dipeptide for an efficient rate of reaction. N-terminal L-methionine is a prerequisite for activity but the enzyme has broad specificity at other positions.</text>
</comment>
<evidence type="ECO:0000313" key="3">
    <source>
        <dbReference type="EMBL" id="TDY47951.1"/>
    </source>
</evidence>
<keyword evidence="4" id="KW-1185">Reference proteome</keyword>
<dbReference type="EMBL" id="SORF01000005">
    <property type="protein sequence ID" value="TDY47951.1"/>
    <property type="molecule type" value="Genomic_DNA"/>
</dbReference>
<sequence length="253" mass="28055">MPIQPILQGDIPELRQISQPVTQFDNQLAELVADLMDTLEAHRGLGLSAPQIGRLQNVFVADTGDGVQVFVNPTLHEPCGSAKAYESCLSFPDHALCIERPTRVMVRAQDIHGTPFEVEATGLLARVVCHEYDHLQGVLFIDYLSEEELFEQLLTNAYVVDDDETATPPQPPTDTDAVAGAIAEESRQERQMVVDMLAEVSWKLVLTIDMLREDATGWTDGVNWRMLNKASQALEATVDLLSERLSTDGRLQE</sequence>
<dbReference type="NCBIfam" id="NF001159">
    <property type="entry name" value="PRK00150.1-3"/>
    <property type="match status" value="1"/>
</dbReference>
<dbReference type="AlphaFoldDB" id="A0A4R8LNV3"/>
<dbReference type="OrthoDB" id="9784988at2"/>
<dbReference type="SUPFAM" id="SSF56420">
    <property type="entry name" value="Peptide deformylase"/>
    <property type="match status" value="1"/>
</dbReference>
<dbReference type="Proteomes" id="UP000294581">
    <property type="component" value="Unassembled WGS sequence"/>
</dbReference>
<dbReference type="Gene3D" id="3.90.45.10">
    <property type="entry name" value="Peptide deformylase"/>
    <property type="match status" value="1"/>
</dbReference>
<feature type="binding site" evidence="2">
    <location>
        <position position="88"/>
    </location>
    <ligand>
        <name>Fe cation</name>
        <dbReference type="ChEBI" id="CHEBI:24875"/>
    </ligand>
</feature>
<dbReference type="HAMAP" id="MF_00163">
    <property type="entry name" value="Pep_deformylase"/>
    <property type="match status" value="1"/>
</dbReference>
<proteinExistence type="inferred from homology"/>
<dbReference type="EC" id="3.5.1.88" evidence="2"/>
<protein>
    <recommendedName>
        <fullName evidence="2">Peptide deformylase</fullName>
        <shortName evidence="2">PDF</shortName>
        <ecNumber evidence="2">3.5.1.88</ecNumber>
    </recommendedName>
    <alternativeName>
        <fullName evidence="2">Polypeptide deformylase</fullName>
    </alternativeName>
</protein>
<gene>
    <name evidence="2" type="primary">def</name>
    <name evidence="3" type="ORF">C7445_105130</name>
</gene>
<feature type="binding site" evidence="2">
    <location>
        <position position="130"/>
    </location>
    <ligand>
        <name>Fe cation</name>
        <dbReference type="ChEBI" id="CHEBI:24875"/>
    </ligand>
</feature>
<evidence type="ECO:0000256" key="1">
    <source>
        <dbReference type="ARBA" id="ARBA00010759"/>
    </source>
</evidence>
<comment type="catalytic activity">
    <reaction evidence="2">
        <text>N-terminal N-formyl-L-methionyl-[peptide] + H2O = N-terminal L-methionyl-[peptide] + formate</text>
        <dbReference type="Rhea" id="RHEA:24420"/>
        <dbReference type="Rhea" id="RHEA-COMP:10639"/>
        <dbReference type="Rhea" id="RHEA-COMP:10640"/>
        <dbReference type="ChEBI" id="CHEBI:15377"/>
        <dbReference type="ChEBI" id="CHEBI:15740"/>
        <dbReference type="ChEBI" id="CHEBI:49298"/>
        <dbReference type="ChEBI" id="CHEBI:64731"/>
        <dbReference type="EC" id="3.5.1.88"/>
    </reaction>
</comment>
<dbReference type="RefSeq" id="WP_134159335.1">
    <property type="nucleotide sequence ID" value="NZ_SORF01000005.1"/>
</dbReference>
<dbReference type="CDD" id="cd00487">
    <property type="entry name" value="Pep_deformylase"/>
    <property type="match status" value="1"/>
</dbReference>
<dbReference type="GO" id="GO:0006412">
    <property type="term" value="P:translation"/>
    <property type="evidence" value="ECO:0007669"/>
    <property type="project" value="UniProtKB-UniRule"/>
</dbReference>
<dbReference type="Pfam" id="PF01327">
    <property type="entry name" value="Pep_deformylase"/>
    <property type="match status" value="1"/>
</dbReference>
<dbReference type="InterPro" id="IPR036821">
    <property type="entry name" value="Peptide_deformylase_sf"/>
</dbReference>
<name>A0A4R8LNV3_9BACL</name>
<accession>A0A4R8LNV3</accession>
<dbReference type="PANTHER" id="PTHR10458">
    <property type="entry name" value="PEPTIDE DEFORMYLASE"/>
    <property type="match status" value="1"/>
</dbReference>